<comment type="caution">
    <text evidence="1">The sequence shown here is derived from an EMBL/GenBank/DDBJ whole genome shotgun (WGS) entry which is preliminary data.</text>
</comment>
<gene>
    <name evidence="1" type="ORF">SJI18_01065</name>
</gene>
<organism evidence="1 2">
    <name type="scientific">Clostridium frigoriphilum</name>
    <dbReference type="NCBI Taxonomy" id="443253"/>
    <lineage>
        <taxon>Bacteria</taxon>
        <taxon>Bacillati</taxon>
        <taxon>Bacillota</taxon>
        <taxon>Clostridia</taxon>
        <taxon>Eubacteriales</taxon>
        <taxon>Clostridiaceae</taxon>
        <taxon>Clostridium</taxon>
    </lineage>
</organism>
<evidence type="ECO:0008006" key="3">
    <source>
        <dbReference type="Google" id="ProtNLM"/>
    </source>
</evidence>
<reference evidence="1 2" key="1">
    <citation type="submission" date="2023-11" db="EMBL/GenBank/DDBJ databases">
        <title>Draft genome sequence of a psychrophilic Clostridium strain from permafrost water brine.</title>
        <authorList>
            <person name="Shcherbakova V.A."/>
            <person name="Trubitsyn V.E."/>
            <person name="Zakharyuk A.G."/>
        </authorList>
    </citation>
    <scope>NUCLEOTIDE SEQUENCE [LARGE SCALE GENOMIC DNA]</scope>
    <source>
        <strain evidence="1 2">14F</strain>
    </source>
</reference>
<evidence type="ECO:0000313" key="2">
    <source>
        <dbReference type="Proteomes" id="UP001498469"/>
    </source>
</evidence>
<protein>
    <recommendedName>
        <fullName evidence="3">Phage terminase-like protein, large subunit, contains N-terminal HTH domain</fullName>
    </recommendedName>
</protein>
<name>A0ABU7UHL3_9CLOT</name>
<evidence type="ECO:0000313" key="1">
    <source>
        <dbReference type="EMBL" id="MEF2110893.1"/>
    </source>
</evidence>
<dbReference type="Proteomes" id="UP001498469">
    <property type="component" value="Unassembled WGS sequence"/>
</dbReference>
<sequence length="570" mass="66454">MDYDEGKENRKLLYLALKKFYGSKRAAELMHENNEKLFGFHELAWAIGKRSISFFCQYFLQDTFTPKPGNVARELAPMHYELWEEAENIFIKDRYDKFAAAEPRGSAKTTILDFAITTWLHAYETSPYTLVCGKVEQDATDFISTSRQAFEENQYIIKAFGKLIDTRNYTVNKLELELANHTKIQAISSTSSIRGKKYKNDRPFCIIADDYQGKSDIITFESREKKYRTWQDDAKYAGDEAVYRDGIKIKMATKFIVLGTILHRDCFMSRILKNKEYKCIVRKAVLVDDVDKLYTTGLWEKFKKIYFSDIYDNSKAAALEFYYQHESEMQYPISWPDKWNCAKLAIDYYTDEIGFKQELQNDASKIGIKSFKSIITQTPEQIEDHTFIKTMLCMDPAGTDNKNKKKEDFYGFVVGSLGDNNFKYVRKGEILKIEFEGYMKHTLKLLTDYKDITHICIEKNTYSGADVVKIKELIALDEVLKLRDFTYVNEMQQKNKDEKINTIVSDVNNGRIIFNSEDVPFQDQIMDFAGQNFTEHDDAPDITAEFANRINDIKVCQRVTSMDRRKLFGR</sequence>
<proteinExistence type="predicted"/>
<keyword evidence="2" id="KW-1185">Reference proteome</keyword>
<accession>A0ABU7UHL3</accession>
<dbReference type="RefSeq" id="WP_216247520.1">
    <property type="nucleotide sequence ID" value="NZ_JAZHFS010000001.1"/>
</dbReference>
<dbReference type="EMBL" id="JAZHFS010000001">
    <property type="protein sequence ID" value="MEF2110893.1"/>
    <property type="molecule type" value="Genomic_DNA"/>
</dbReference>